<evidence type="ECO:0000256" key="4">
    <source>
        <dbReference type="ARBA" id="ARBA00034617"/>
    </source>
</evidence>
<evidence type="ECO:0000256" key="3">
    <source>
        <dbReference type="ARBA" id="ARBA00023235"/>
    </source>
</evidence>
<sequence>MKYYTRCVYAASVRANNSEIPTPTDKELAWMHTEGVICHLRGNHTKCWPKDLVPYGLWIQEELIENKFEPSFALLIVAFKSLSLKCIVCRSFQKKYVNGLCALCGYLKKHNLSDYIPNTQYHEQLTSKLILKDNIIDSIITKFFGFEKYREKQRESILSFLSNQDTLTILKTGEGKSLIYAVASILSQGLTVIFTPQKTLMDDQVREMVEMGIPVAMLYTSSEQLLLIQEKIFAEITSGLCRILFVTLEKYIENFQFRTML</sequence>
<keyword evidence="3" id="KW-0413">Isomerase</keyword>
<dbReference type="GO" id="GO:0043138">
    <property type="term" value="F:3'-5' DNA helicase activity"/>
    <property type="evidence" value="ECO:0007669"/>
    <property type="project" value="UniProtKB-EC"/>
</dbReference>
<dbReference type="InterPro" id="IPR027417">
    <property type="entry name" value="P-loop_NTPase"/>
</dbReference>
<feature type="domain" description="DEAD/DEAH-box helicase" evidence="6">
    <location>
        <begin position="151"/>
        <end position="255"/>
    </location>
</feature>
<dbReference type="GO" id="GO:0005737">
    <property type="term" value="C:cytoplasm"/>
    <property type="evidence" value="ECO:0007669"/>
    <property type="project" value="TreeGrafter"/>
</dbReference>
<dbReference type="InterPro" id="IPR011545">
    <property type="entry name" value="DEAD/DEAH_box_helicase_dom"/>
</dbReference>
<evidence type="ECO:0000256" key="1">
    <source>
        <dbReference type="ARBA" id="ARBA00005446"/>
    </source>
</evidence>
<dbReference type="Proteomes" id="UP000789570">
    <property type="component" value="Unassembled WGS sequence"/>
</dbReference>
<protein>
    <recommendedName>
        <fullName evidence="5">DNA 3'-5' helicase</fullName>
        <ecNumber evidence="5">5.6.2.4</ecNumber>
    </recommendedName>
</protein>
<dbReference type="GO" id="GO:0005694">
    <property type="term" value="C:chromosome"/>
    <property type="evidence" value="ECO:0007669"/>
    <property type="project" value="TreeGrafter"/>
</dbReference>
<dbReference type="PANTHER" id="PTHR13710:SF105">
    <property type="entry name" value="ATP-DEPENDENT DNA HELICASE Q1"/>
    <property type="match status" value="1"/>
</dbReference>
<accession>A0A9N9HQB1</accession>
<dbReference type="Gene3D" id="3.40.50.300">
    <property type="entry name" value="P-loop containing nucleotide triphosphate hydrolases"/>
    <property type="match status" value="1"/>
</dbReference>
<evidence type="ECO:0000256" key="5">
    <source>
        <dbReference type="ARBA" id="ARBA00034808"/>
    </source>
</evidence>
<reference evidence="7" key="1">
    <citation type="submission" date="2021-06" db="EMBL/GenBank/DDBJ databases">
        <authorList>
            <person name="Kallberg Y."/>
            <person name="Tangrot J."/>
            <person name="Rosling A."/>
        </authorList>
    </citation>
    <scope>NUCLEOTIDE SEQUENCE</scope>
    <source>
        <strain evidence="7">UK204</strain>
    </source>
</reference>
<dbReference type="SUPFAM" id="SSF52540">
    <property type="entry name" value="P-loop containing nucleoside triphosphate hydrolases"/>
    <property type="match status" value="1"/>
</dbReference>
<evidence type="ECO:0000313" key="8">
    <source>
        <dbReference type="Proteomes" id="UP000789570"/>
    </source>
</evidence>
<comment type="catalytic activity">
    <reaction evidence="4">
        <text>Couples ATP hydrolysis with the unwinding of duplex DNA by translocating in the 3'-5' direction.</text>
        <dbReference type="EC" id="5.6.2.4"/>
    </reaction>
</comment>
<dbReference type="Pfam" id="PF00270">
    <property type="entry name" value="DEAD"/>
    <property type="match status" value="1"/>
</dbReference>
<name>A0A9N9HQB1_9GLOM</name>
<proteinExistence type="inferred from homology"/>
<dbReference type="GO" id="GO:0000724">
    <property type="term" value="P:double-strand break repair via homologous recombination"/>
    <property type="evidence" value="ECO:0007669"/>
    <property type="project" value="TreeGrafter"/>
</dbReference>
<dbReference type="GO" id="GO:0005524">
    <property type="term" value="F:ATP binding"/>
    <property type="evidence" value="ECO:0007669"/>
    <property type="project" value="InterPro"/>
</dbReference>
<keyword evidence="8" id="KW-1185">Reference proteome</keyword>
<dbReference type="GO" id="GO:0003677">
    <property type="term" value="F:DNA binding"/>
    <property type="evidence" value="ECO:0007669"/>
    <property type="project" value="UniProtKB-KW"/>
</dbReference>
<dbReference type="OrthoDB" id="2434452at2759"/>
<evidence type="ECO:0000313" key="7">
    <source>
        <dbReference type="EMBL" id="CAG8700405.1"/>
    </source>
</evidence>
<keyword evidence="2" id="KW-0238">DNA-binding</keyword>
<organism evidence="7 8">
    <name type="scientific">Funneliformis caledonium</name>
    <dbReference type="NCBI Taxonomy" id="1117310"/>
    <lineage>
        <taxon>Eukaryota</taxon>
        <taxon>Fungi</taxon>
        <taxon>Fungi incertae sedis</taxon>
        <taxon>Mucoromycota</taxon>
        <taxon>Glomeromycotina</taxon>
        <taxon>Glomeromycetes</taxon>
        <taxon>Glomerales</taxon>
        <taxon>Glomeraceae</taxon>
        <taxon>Funneliformis</taxon>
    </lineage>
</organism>
<dbReference type="EC" id="5.6.2.4" evidence="5"/>
<dbReference type="AlphaFoldDB" id="A0A9N9HQB1"/>
<evidence type="ECO:0000259" key="6">
    <source>
        <dbReference type="Pfam" id="PF00270"/>
    </source>
</evidence>
<comment type="similarity">
    <text evidence="1">Belongs to the helicase family. RecQ subfamily.</text>
</comment>
<comment type="caution">
    <text evidence="7">The sequence shown here is derived from an EMBL/GenBank/DDBJ whole genome shotgun (WGS) entry which is preliminary data.</text>
</comment>
<evidence type="ECO:0000256" key="2">
    <source>
        <dbReference type="ARBA" id="ARBA00023125"/>
    </source>
</evidence>
<gene>
    <name evidence="7" type="ORF">FCALED_LOCUS13446</name>
</gene>
<dbReference type="EMBL" id="CAJVPQ010007783">
    <property type="protein sequence ID" value="CAG8700405.1"/>
    <property type="molecule type" value="Genomic_DNA"/>
</dbReference>
<dbReference type="GO" id="GO:0009378">
    <property type="term" value="F:four-way junction helicase activity"/>
    <property type="evidence" value="ECO:0007669"/>
    <property type="project" value="TreeGrafter"/>
</dbReference>
<dbReference type="PANTHER" id="PTHR13710">
    <property type="entry name" value="DNA HELICASE RECQ FAMILY MEMBER"/>
    <property type="match status" value="1"/>
</dbReference>